<dbReference type="AlphaFoldDB" id="Q0CPJ3"/>
<organism evidence="1 2">
    <name type="scientific">Aspergillus terreus (strain NIH 2624 / FGSC A1156)</name>
    <dbReference type="NCBI Taxonomy" id="341663"/>
    <lineage>
        <taxon>Eukaryota</taxon>
        <taxon>Fungi</taxon>
        <taxon>Dikarya</taxon>
        <taxon>Ascomycota</taxon>
        <taxon>Pezizomycotina</taxon>
        <taxon>Eurotiomycetes</taxon>
        <taxon>Eurotiomycetidae</taxon>
        <taxon>Eurotiales</taxon>
        <taxon>Aspergillaceae</taxon>
        <taxon>Aspergillus</taxon>
        <taxon>Aspergillus subgen. Circumdati</taxon>
    </lineage>
</organism>
<proteinExistence type="predicted"/>
<protein>
    <submittedName>
        <fullName evidence="1">Uncharacterized protein</fullName>
    </submittedName>
</protein>
<dbReference type="HOGENOM" id="CLU_1875021_0_0_1"/>
<dbReference type="EMBL" id="CH476599">
    <property type="protein sequence ID" value="EAU34838.1"/>
    <property type="molecule type" value="Genomic_DNA"/>
</dbReference>
<sequence>MAEEQLNRRLPRGANSEILELRRQHGLDVLRIAGEDGLAAQLRHAEGVDRTAGAGAHAVVAALEQPWQLILFQSVEDLAEGVDAQEVAGIERGGLAAPCAGVAGVVDASVDEMQRCHEDDGCQDQEVVHFGEVWWC</sequence>
<evidence type="ECO:0000313" key="2">
    <source>
        <dbReference type="Proteomes" id="UP000007963"/>
    </source>
</evidence>
<evidence type="ECO:0000313" key="1">
    <source>
        <dbReference type="EMBL" id="EAU34838.1"/>
    </source>
</evidence>
<accession>Q0CPJ3</accession>
<reference evidence="2" key="1">
    <citation type="submission" date="2005-09" db="EMBL/GenBank/DDBJ databases">
        <title>Annotation of the Aspergillus terreus NIH2624 genome.</title>
        <authorList>
            <person name="Birren B.W."/>
            <person name="Lander E.S."/>
            <person name="Galagan J.E."/>
            <person name="Nusbaum C."/>
            <person name="Devon K."/>
            <person name="Henn M."/>
            <person name="Ma L.-J."/>
            <person name="Jaffe D.B."/>
            <person name="Butler J."/>
            <person name="Alvarez P."/>
            <person name="Gnerre S."/>
            <person name="Grabherr M."/>
            <person name="Kleber M."/>
            <person name="Mauceli E.W."/>
            <person name="Brockman W."/>
            <person name="Rounsley S."/>
            <person name="Young S.K."/>
            <person name="LaButti K."/>
            <person name="Pushparaj V."/>
            <person name="DeCaprio D."/>
            <person name="Crawford M."/>
            <person name="Koehrsen M."/>
            <person name="Engels R."/>
            <person name="Montgomery P."/>
            <person name="Pearson M."/>
            <person name="Howarth C."/>
            <person name="Larson L."/>
            <person name="Luoma S."/>
            <person name="White J."/>
            <person name="Alvarado L."/>
            <person name="Kodira C.D."/>
            <person name="Zeng Q."/>
            <person name="Oleary S."/>
            <person name="Yandava C."/>
            <person name="Denning D.W."/>
            <person name="Nierman W.C."/>
            <person name="Milne T."/>
            <person name="Madden K."/>
        </authorList>
    </citation>
    <scope>NUCLEOTIDE SEQUENCE [LARGE SCALE GENOMIC DNA]</scope>
    <source>
        <strain evidence="2">NIH 2624 / FGSC A1156</strain>
    </source>
</reference>
<dbReference type="RefSeq" id="XP_001213569.1">
    <property type="nucleotide sequence ID" value="XM_001213569.1"/>
</dbReference>
<dbReference type="Proteomes" id="UP000007963">
    <property type="component" value="Unassembled WGS sequence"/>
</dbReference>
<gene>
    <name evidence="1" type="ORF">ATEG_04391</name>
</gene>
<name>Q0CPJ3_ASPTN</name>
<dbReference type="VEuPathDB" id="FungiDB:ATEG_04391"/>
<dbReference type="GeneID" id="4319970"/>